<gene>
    <name evidence="1" type="ORF">LCGC14_2085430</name>
</gene>
<organism evidence="1">
    <name type="scientific">marine sediment metagenome</name>
    <dbReference type="NCBI Taxonomy" id="412755"/>
    <lineage>
        <taxon>unclassified sequences</taxon>
        <taxon>metagenomes</taxon>
        <taxon>ecological metagenomes</taxon>
    </lineage>
</organism>
<dbReference type="EMBL" id="LAZR01025289">
    <property type="protein sequence ID" value="KKL72387.1"/>
    <property type="molecule type" value="Genomic_DNA"/>
</dbReference>
<dbReference type="AlphaFoldDB" id="A0A0F9HBD4"/>
<evidence type="ECO:0000313" key="1">
    <source>
        <dbReference type="EMBL" id="KKL72387.1"/>
    </source>
</evidence>
<proteinExistence type="predicted"/>
<sequence length="79" mass="9052">MTLVERIEQAEGVQYFWNHCLTKSERESLMDLNETFATNLFKKSGCETQCTTCLYIMDTTTEPIKCTECGGDTVSPYYC</sequence>
<reference evidence="1" key="1">
    <citation type="journal article" date="2015" name="Nature">
        <title>Complex archaea that bridge the gap between prokaryotes and eukaryotes.</title>
        <authorList>
            <person name="Spang A."/>
            <person name="Saw J.H."/>
            <person name="Jorgensen S.L."/>
            <person name="Zaremba-Niedzwiedzka K."/>
            <person name="Martijn J."/>
            <person name="Lind A.E."/>
            <person name="van Eijk R."/>
            <person name="Schleper C."/>
            <person name="Guy L."/>
            <person name="Ettema T.J."/>
        </authorList>
    </citation>
    <scope>NUCLEOTIDE SEQUENCE</scope>
</reference>
<protein>
    <submittedName>
        <fullName evidence="1">Uncharacterized protein</fullName>
    </submittedName>
</protein>
<accession>A0A0F9HBD4</accession>
<comment type="caution">
    <text evidence="1">The sequence shown here is derived from an EMBL/GenBank/DDBJ whole genome shotgun (WGS) entry which is preliminary data.</text>
</comment>
<name>A0A0F9HBD4_9ZZZZ</name>